<dbReference type="InterPro" id="IPR003613">
    <property type="entry name" value="Ubox_domain"/>
</dbReference>
<dbReference type="CDD" id="cd16664">
    <property type="entry name" value="RING-Ubox_PUB"/>
    <property type="match status" value="1"/>
</dbReference>
<feature type="domain" description="U-box" evidence="1">
    <location>
        <begin position="8"/>
        <end position="82"/>
    </location>
</feature>
<dbReference type="SMART" id="SM00504">
    <property type="entry name" value="Ubox"/>
    <property type="match status" value="2"/>
</dbReference>
<proteinExistence type="predicted"/>
<feature type="domain" description="U-box" evidence="1">
    <location>
        <begin position="104"/>
        <end position="178"/>
    </location>
</feature>
<dbReference type="OrthoDB" id="424220at2759"/>
<dbReference type="Pfam" id="PF04564">
    <property type="entry name" value="U-box"/>
    <property type="match status" value="2"/>
</dbReference>
<dbReference type="PANTHER" id="PTHR22849:SF128">
    <property type="entry name" value="U-BOX DOMAIN-CONTAINING PROTEIN"/>
    <property type="match status" value="1"/>
</dbReference>
<evidence type="ECO:0000259" key="1">
    <source>
        <dbReference type="PROSITE" id="PS51698"/>
    </source>
</evidence>
<reference evidence="2" key="1">
    <citation type="journal article" date="2021" name="Sci. Rep.">
        <title>Diploid genomic architecture of Nitzschia inconspicua, an elite biomass production diatom.</title>
        <authorList>
            <person name="Oliver A."/>
            <person name="Podell S."/>
            <person name="Pinowska A."/>
            <person name="Traller J.C."/>
            <person name="Smith S.R."/>
            <person name="McClure R."/>
            <person name="Beliaev A."/>
            <person name="Bohutskyi P."/>
            <person name="Hill E.A."/>
            <person name="Rabines A."/>
            <person name="Zheng H."/>
            <person name="Allen L.Z."/>
            <person name="Kuo A."/>
            <person name="Grigoriev I.V."/>
            <person name="Allen A.E."/>
            <person name="Hazlebeck D."/>
            <person name="Allen E.E."/>
        </authorList>
    </citation>
    <scope>NUCLEOTIDE SEQUENCE</scope>
    <source>
        <strain evidence="2">Hildebrandi</strain>
    </source>
</reference>
<comment type="caution">
    <text evidence="2">The sequence shown here is derived from an EMBL/GenBank/DDBJ whole genome shotgun (WGS) entry which is preliminary data.</text>
</comment>
<dbReference type="EMBL" id="JAGRRH010000003">
    <property type="protein sequence ID" value="KAG7371933.1"/>
    <property type="molecule type" value="Genomic_DNA"/>
</dbReference>
<dbReference type="Proteomes" id="UP000693970">
    <property type="component" value="Unassembled WGS sequence"/>
</dbReference>
<dbReference type="AlphaFoldDB" id="A0A9K3M0F4"/>
<sequence>MPAQDESNVPEEFYCALTKKIMKDPMVSRYGTHFERDAIMGWLQKGNNYCPVTGQPLRPSNLVSDKNLQWKIQFWASKNGRDDIILNPQDEESVASKIQVTGALPPKYMICPITKSVMKDPVMTKYGDSYEREALMRKLDKEGERDPRSGKLLLPSDVCTNHKLAFEIQQWNLHYGEAYDEMTRLEVETKTFKATMISQGFQTADILKALVLEHAGEEKEDLLHDSDQKMSAADVINAFDEIDDIVG</sequence>
<dbReference type="GO" id="GO:0061630">
    <property type="term" value="F:ubiquitin protein ligase activity"/>
    <property type="evidence" value="ECO:0007669"/>
    <property type="project" value="InterPro"/>
</dbReference>
<dbReference type="PANTHER" id="PTHR22849">
    <property type="entry name" value="WDSAM1 PROTEIN"/>
    <property type="match status" value="1"/>
</dbReference>
<name>A0A9K3M0F4_9STRA</name>
<dbReference type="InterPro" id="IPR045185">
    <property type="entry name" value="PUB22/23/24-like"/>
</dbReference>
<organism evidence="2 3">
    <name type="scientific">Nitzschia inconspicua</name>
    <dbReference type="NCBI Taxonomy" id="303405"/>
    <lineage>
        <taxon>Eukaryota</taxon>
        <taxon>Sar</taxon>
        <taxon>Stramenopiles</taxon>
        <taxon>Ochrophyta</taxon>
        <taxon>Bacillariophyta</taxon>
        <taxon>Bacillariophyceae</taxon>
        <taxon>Bacillariophycidae</taxon>
        <taxon>Bacillariales</taxon>
        <taxon>Bacillariaceae</taxon>
        <taxon>Nitzschia</taxon>
    </lineage>
</organism>
<evidence type="ECO:0000313" key="2">
    <source>
        <dbReference type="EMBL" id="KAG7371933.1"/>
    </source>
</evidence>
<reference evidence="2" key="2">
    <citation type="submission" date="2021-04" db="EMBL/GenBank/DDBJ databases">
        <authorList>
            <person name="Podell S."/>
        </authorList>
    </citation>
    <scope>NUCLEOTIDE SEQUENCE</scope>
    <source>
        <strain evidence="2">Hildebrandi</strain>
    </source>
</reference>
<gene>
    <name evidence="2" type="ORF">IV203_018075</name>
</gene>
<accession>A0A9K3M0F4</accession>
<protein>
    <submittedName>
        <fullName evidence="2">U-box domain containing protein</fullName>
    </submittedName>
</protein>
<dbReference type="InterPro" id="IPR045210">
    <property type="entry name" value="RING-Ubox_PUB"/>
</dbReference>
<keyword evidence="3" id="KW-1185">Reference proteome</keyword>
<dbReference type="PROSITE" id="PS51698">
    <property type="entry name" value="U_BOX"/>
    <property type="match status" value="2"/>
</dbReference>
<evidence type="ECO:0000313" key="3">
    <source>
        <dbReference type="Proteomes" id="UP000693970"/>
    </source>
</evidence>
<dbReference type="GO" id="GO:0016567">
    <property type="term" value="P:protein ubiquitination"/>
    <property type="evidence" value="ECO:0007669"/>
    <property type="project" value="InterPro"/>
</dbReference>